<dbReference type="FunFam" id="1.20.1250.20:FF:000013">
    <property type="entry name" value="MFS general substrate transporter"/>
    <property type="match status" value="1"/>
</dbReference>
<feature type="transmembrane region" description="Helical" evidence="6">
    <location>
        <begin position="104"/>
        <end position="123"/>
    </location>
</feature>
<sequence length="483" mass="54665">METDNEKYQKDEEHNNKEETFVENKEFEKKLLRKIDLRVMPLLTLLYLLSFLDRVNIGNAKLAHIEEDLGLVGTQFNWSLSIFFIGYILFDVPSNFMLIKTNPTLWIPFIMLAWGLIMTLMAFVKNFSGLMSARFFLGAFESGLFPGAIYYITTWYKRSETNSRIAILFIGNSFAGSFSGLLAYGIVRLDGTLRLKGWQWLFFIEGLITVAVSIFSYFLLSDYPEKTKWLSDEERKYAISRLKYDAGKAHTTHFDKKQIYAALTDWKVYLAMLHLGVSCITFFSFALFIPTIVNGMGFDFIKSQLLSVPPFFCAGIATVIVAILSDRKRIRSPFIIICSLIAIIGYILLIVPSIGIPGKYAGACIVGSGLSPIIITSITWLTNNIAGHAKRAIATAMVMMFANLGGALASQVYRQKDFPHYTYGHSMSLGFLIAATCITIIQYFVFKTLNKKKKENPQSFLEGKTEEEIKNMGDLHPDFIYSL</sequence>
<dbReference type="AlphaFoldDB" id="A0A2I1DWZ9"/>
<reference evidence="8" key="4">
    <citation type="submission" date="2020-05" db="EMBL/GenBank/DDBJ databases">
        <authorList>
            <person name="Rincon C."/>
            <person name="Sanders R I."/>
            <person name="Robbins C."/>
            <person name="Chaturvedi A."/>
        </authorList>
    </citation>
    <scope>NUCLEOTIDE SEQUENCE</scope>
    <source>
        <strain evidence="8">CHB12</strain>
    </source>
</reference>
<evidence type="ECO:0000259" key="7">
    <source>
        <dbReference type="PROSITE" id="PS50850"/>
    </source>
</evidence>
<organism evidence="9 11">
    <name type="scientific">Rhizophagus irregularis</name>
    <dbReference type="NCBI Taxonomy" id="588596"/>
    <lineage>
        <taxon>Eukaryota</taxon>
        <taxon>Fungi</taxon>
        <taxon>Fungi incertae sedis</taxon>
        <taxon>Mucoromycota</taxon>
        <taxon>Glomeromycotina</taxon>
        <taxon>Glomeromycetes</taxon>
        <taxon>Glomerales</taxon>
        <taxon>Glomeraceae</taxon>
        <taxon>Rhizophagus</taxon>
    </lineage>
</organism>
<reference evidence="10 12" key="1">
    <citation type="submission" date="2016-04" db="EMBL/GenBank/DDBJ databases">
        <title>Genome analyses suggest a sexual origin of heterokaryosis in a supposedly ancient asexual fungus.</title>
        <authorList>
            <person name="Ropars J."/>
            <person name="Sedzielewska K."/>
            <person name="Noel J."/>
            <person name="Charron P."/>
            <person name="Farinelli L."/>
            <person name="Marton T."/>
            <person name="Kruger M."/>
            <person name="Pelin A."/>
            <person name="Brachmann A."/>
            <person name="Corradi N."/>
        </authorList>
    </citation>
    <scope>NUCLEOTIDE SEQUENCE [LARGE SCALE GENOMIC DNA]</scope>
    <source>
        <strain evidence="10 12">C2</strain>
    </source>
</reference>
<reference evidence="9 11" key="3">
    <citation type="submission" date="2017-10" db="EMBL/GenBank/DDBJ databases">
        <title>Genome analyses suggest a sexual origin of heterokaryosis in a supposedly ancient asexual fungus.</title>
        <authorList>
            <person name="Corradi N."/>
            <person name="Sedzielewska K."/>
            <person name="Noel J."/>
            <person name="Charron P."/>
            <person name="Farinelli L."/>
            <person name="Marton T."/>
            <person name="Kruger M."/>
            <person name="Pelin A."/>
            <person name="Brachmann A."/>
            <person name="Corradi N."/>
        </authorList>
    </citation>
    <scope>NUCLEOTIDE SEQUENCE [LARGE SCALE GENOMIC DNA]</scope>
    <source>
        <strain evidence="9 11">A1</strain>
    </source>
</reference>
<dbReference type="GO" id="GO:0022857">
    <property type="term" value="F:transmembrane transporter activity"/>
    <property type="evidence" value="ECO:0007669"/>
    <property type="project" value="InterPro"/>
</dbReference>
<dbReference type="VEuPathDB" id="FungiDB:FUN_008250"/>
<reference evidence="11 12" key="2">
    <citation type="submission" date="2017-10" db="EMBL/GenBank/DDBJ databases">
        <title>Extensive intraspecific genome diversity in a model arbuscular mycorrhizal fungus.</title>
        <authorList>
            <person name="Chen E.C.H."/>
            <person name="Morin E."/>
            <person name="Baudet D."/>
            <person name="Noel J."/>
            <person name="Ndikumana S."/>
            <person name="Charron P."/>
            <person name="St-Onge C."/>
            <person name="Giorgi J."/>
            <person name="Grigoriev I.V."/>
            <person name="Roux C."/>
            <person name="Martin F.M."/>
            <person name="Corradi N."/>
        </authorList>
    </citation>
    <scope>NUCLEOTIDE SEQUENCE [LARGE SCALE GENOMIC DNA]</scope>
    <source>
        <strain evidence="9 11">A1</strain>
        <strain evidence="10 12">C2</strain>
    </source>
</reference>
<dbReference type="EMBL" id="CAGKOT010000086">
    <property type="protein sequence ID" value="CAB5394056.1"/>
    <property type="molecule type" value="Genomic_DNA"/>
</dbReference>
<dbReference type="EMBL" id="LLXL01000044">
    <property type="protein sequence ID" value="PKK79458.1"/>
    <property type="molecule type" value="Genomic_DNA"/>
</dbReference>
<evidence type="ECO:0000256" key="6">
    <source>
        <dbReference type="SAM" id="Phobius"/>
    </source>
</evidence>
<dbReference type="Pfam" id="PF07690">
    <property type="entry name" value="MFS_1"/>
    <property type="match status" value="1"/>
</dbReference>
<evidence type="ECO:0000313" key="8">
    <source>
        <dbReference type="EMBL" id="CAB5394056.1"/>
    </source>
</evidence>
<dbReference type="FunFam" id="1.20.1250.20:FF:000034">
    <property type="entry name" value="MFS general substrate transporter"/>
    <property type="match status" value="1"/>
</dbReference>
<evidence type="ECO:0000256" key="4">
    <source>
        <dbReference type="ARBA" id="ARBA00022989"/>
    </source>
</evidence>
<evidence type="ECO:0000313" key="11">
    <source>
        <dbReference type="Proteomes" id="UP000232688"/>
    </source>
</evidence>
<dbReference type="InterPro" id="IPR036259">
    <property type="entry name" value="MFS_trans_sf"/>
</dbReference>
<keyword evidence="3 6" id="KW-0812">Transmembrane</keyword>
<dbReference type="Gene3D" id="1.20.1250.20">
    <property type="entry name" value="MFS general substrate transporter like domains"/>
    <property type="match status" value="2"/>
</dbReference>
<gene>
    <name evidence="8" type="ORF">CHRIB12_LOCUS23147</name>
    <name evidence="9" type="ORF">RhiirA1_433151</name>
    <name evidence="10" type="ORF">RhiirC2_825786</name>
</gene>
<feature type="transmembrane region" description="Helical" evidence="6">
    <location>
        <begin position="198"/>
        <end position="220"/>
    </location>
</feature>
<dbReference type="SUPFAM" id="SSF103473">
    <property type="entry name" value="MFS general substrate transporter"/>
    <property type="match status" value="1"/>
</dbReference>
<feature type="transmembrane region" description="Helical" evidence="6">
    <location>
        <begin position="305"/>
        <end position="325"/>
    </location>
</feature>
<feature type="transmembrane region" description="Helical" evidence="6">
    <location>
        <begin position="268"/>
        <end position="293"/>
    </location>
</feature>
<evidence type="ECO:0000256" key="3">
    <source>
        <dbReference type="ARBA" id="ARBA00022692"/>
    </source>
</evidence>
<dbReference type="VEuPathDB" id="FungiDB:RhiirFUN_008609"/>
<feature type="transmembrane region" description="Helical" evidence="6">
    <location>
        <begin position="72"/>
        <end position="92"/>
    </location>
</feature>
<evidence type="ECO:0000313" key="10">
    <source>
        <dbReference type="EMBL" id="PKK79458.1"/>
    </source>
</evidence>
<keyword evidence="2" id="KW-0813">Transport</keyword>
<dbReference type="InterPro" id="IPR020846">
    <property type="entry name" value="MFS_dom"/>
</dbReference>
<evidence type="ECO:0000256" key="2">
    <source>
        <dbReference type="ARBA" id="ARBA00022448"/>
    </source>
</evidence>
<feature type="transmembrane region" description="Helical" evidence="6">
    <location>
        <begin position="393"/>
        <end position="413"/>
    </location>
</feature>
<accession>A0A2I1DWZ9</accession>
<evidence type="ECO:0000313" key="12">
    <source>
        <dbReference type="Proteomes" id="UP000233469"/>
    </source>
</evidence>
<dbReference type="OrthoDB" id="2985014at2759"/>
<protein>
    <submittedName>
        <fullName evidence="9">MFS general substrate transporter</fullName>
    </submittedName>
</protein>
<dbReference type="EMBL" id="LLXH01000018">
    <property type="protein sequence ID" value="PKC75699.1"/>
    <property type="molecule type" value="Genomic_DNA"/>
</dbReference>
<comment type="subcellular location">
    <subcellularLocation>
        <location evidence="1">Membrane</location>
        <topology evidence="1">Multi-pass membrane protein</topology>
    </subcellularLocation>
</comment>
<evidence type="ECO:0000313" key="9">
    <source>
        <dbReference type="EMBL" id="PKC75699.1"/>
    </source>
</evidence>
<dbReference type="PROSITE" id="PS50850">
    <property type="entry name" value="MFS"/>
    <property type="match status" value="1"/>
</dbReference>
<dbReference type="PANTHER" id="PTHR43791:SF46">
    <property type="entry name" value="MAJOR FACILITATOR SUPERFAMILY (MFS) PROFILE DOMAIN-CONTAINING PROTEIN-RELATED"/>
    <property type="match status" value="1"/>
</dbReference>
<dbReference type="Proteomes" id="UP000684084">
    <property type="component" value="Unassembled WGS sequence"/>
</dbReference>
<evidence type="ECO:0000256" key="1">
    <source>
        <dbReference type="ARBA" id="ARBA00004141"/>
    </source>
</evidence>
<name>A0A2I1DWZ9_9GLOM</name>
<dbReference type="Proteomes" id="UP000232688">
    <property type="component" value="Unassembled WGS sequence"/>
</dbReference>
<evidence type="ECO:0000256" key="5">
    <source>
        <dbReference type="ARBA" id="ARBA00023136"/>
    </source>
</evidence>
<dbReference type="InterPro" id="IPR011701">
    <property type="entry name" value="MFS"/>
</dbReference>
<dbReference type="GO" id="GO:0016020">
    <property type="term" value="C:membrane"/>
    <property type="evidence" value="ECO:0007669"/>
    <property type="project" value="UniProtKB-SubCell"/>
</dbReference>
<feature type="domain" description="Major facilitator superfamily (MFS) profile" evidence="7">
    <location>
        <begin position="39"/>
        <end position="453"/>
    </location>
</feature>
<keyword evidence="4 6" id="KW-1133">Transmembrane helix</keyword>
<feature type="transmembrane region" description="Helical" evidence="6">
    <location>
        <begin position="425"/>
        <end position="446"/>
    </location>
</feature>
<keyword evidence="5 6" id="KW-0472">Membrane</keyword>
<feature type="transmembrane region" description="Helical" evidence="6">
    <location>
        <begin position="135"/>
        <end position="153"/>
    </location>
</feature>
<comment type="caution">
    <text evidence="9">The sequence shown here is derived from an EMBL/GenBank/DDBJ whole genome shotgun (WGS) entry which is preliminary data.</text>
</comment>
<dbReference type="Proteomes" id="UP000233469">
    <property type="component" value="Unassembled WGS sequence"/>
</dbReference>
<proteinExistence type="predicted"/>
<feature type="transmembrane region" description="Helical" evidence="6">
    <location>
        <begin position="165"/>
        <end position="186"/>
    </location>
</feature>
<dbReference type="VEuPathDB" id="FungiDB:RhiirA1_433151"/>
<feature type="transmembrane region" description="Helical" evidence="6">
    <location>
        <begin position="360"/>
        <end position="381"/>
    </location>
</feature>
<feature type="transmembrane region" description="Helical" evidence="6">
    <location>
        <begin position="334"/>
        <end position="354"/>
    </location>
</feature>
<dbReference type="PANTHER" id="PTHR43791">
    <property type="entry name" value="PERMEASE-RELATED"/>
    <property type="match status" value="1"/>
</dbReference>
<feature type="transmembrane region" description="Helical" evidence="6">
    <location>
        <begin position="35"/>
        <end position="52"/>
    </location>
</feature>